<dbReference type="PANTHER" id="PTHR47027">
    <property type="entry name" value="REVERSE TRANSCRIPTASE DOMAIN-CONTAINING PROTEIN"/>
    <property type="match status" value="1"/>
</dbReference>
<proteinExistence type="predicted"/>
<dbReference type="AlphaFoldDB" id="A0AAE0YW73"/>
<accession>A0AAE0YW73</accession>
<comment type="caution">
    <text evidence="1">The sequence shown here is derived from an EMBL/GenBank/DDBJ whole genome shotgun (WGS) entry which is preliminary data.</text>
</comment>
<evidence type="ECO:0000313" key="1">
    <source>
        <dbReference type="EMBL" id="KAK3757392.1"/>
    </source>
</evidence>
<dbReference type="EMBL" id="JAWDGP010005378">
    <property type="protein sequence ID" value="KAK3757392.1"/>
    <property type="molecule type" value="Genomic_DNA"/>
</dbReference>
<name>A0AAE0YW73_9GAST</name>
<protein>
    <submittedName>
        <fullName evidence="1">Uncharacterized protein</fullName>
    </submittedName>
</protein>
<evidence type="ECO:0000313" key="2">
    <source>
        <dbReference type="Proteomes" id="UP001283361"/>
    </source>
</evidence>
<gene>
    <name evidence="1" type="ORF">RRG08_050094</name>
</gene>
<dbReference type="Proteomes" id="UP001283361">
    <property type="component" value="Unassembled WGS sequence"/>
</dbReference>
<dbReference type="PANTHER" id="PTHR47027:SF20">
    <property type="entry name" value="REVERSE TRANSCRIPTASE-LIKE PROTEIN WITH RNA-DIRECTED DNA POLYMERASE DOMAIN"/>
    <property type="match status" value="1"/>
</dbReference>
<reference evidence="1" key="1">
    <citation type="journal article" date="2023" name="G3 (Bethesda)">
        <title>A reference genome for the long-term kleptoplast-retaining sea slug Elysia crispata morphotype clarki.</title>
        <authorList>
            <person name="Eastman K.E."/>
            <person name="Pendleton A.L."/>
            <person name="Shaikh M.A."/>
            <person name="Suttiyut T."/>
            <person name="Ogas R."/>
            <person name="Tomko P."/>
            <person name="Gavelis G."/>
            <person name="Widhalm J.R."/>
            <person name="Wisecaver J.H."/>
        </authorList>
    </citation>
    <scope>NUCLEOTIDE SEQUENCE</scope>
    <source>
        <strain evidence="1">ECLA1</strain>
    </source>
</reference>
<organism evidence="1 2">
    <name type="scientific">Elysia crispata</name>
    <name type="common">lettuce slug</name>
    <dbReference type="NCBI Taxonomy" id="231223"/>
    <lineage>
        <taxon>Eukaryota</taxon>
        <taxon>Metazoa</taxon>
        <taxon>Spiralia</taxon>
        <taxon>Lophotrochozoa</taxon>
        <taxon>Mollusca</taxon>
        <taxon>Gastropoda</taxon>
        <taxon>Heterobranchia</taxon>
        <taxon>Euthyneura</taxon>
        <taxon>Panpulmonata</taxon>
        <taxon>Sacoglossa</taxon>
        <taxon>Placobranchoidea</taxon>
        <taxon>Plakobranchidae</taxon>
        <taxon>Elysia</taxon>
    </lineage>
</organism>
<keyword evidence="2" id="KW-1185">Reference proteome</keyword>
<sequence length="116" mass="12853">MGTCSICTAENKDKGPLSPHKGNDLQWLMDRFSHASRRLGLTISNKKSNIMDQAVPSLLAIQSDKEELKVTDHFTCLSSTITSSLSLDAELEKRIAKATVAMAQMSKRVWIISNFL</sequence>